<organism evidence="4 5">
    <name type="scientific">Actinomadura vinacea</name>
    <dbReference type="NCBI Taxonomy" id="115336"/>
    <lineage>
        <taxon>Bacteria</taxon>
        <taxon>Bacillati</taxon>
        <taxon>Actinomycetota</taxon>
        <taxon>Actinomycetes</taxon>
        <taxon>Streptosporangiales</taxon>
        <taxon>Thermomonosporaceae</taxon>
        <taxon>Actinomadura</taxon>
    </lineage>
</organism>
<sequence>MSESVRQDLPASQPVDRIELRTTEDQILVIRKAADLVGWTVPQYVLSAALDRAERDLYEHAAVQAEANRPAQTNGGTGPPKSAADPYVAVVTVLGWPD</sequence>
<dbReference type="SUPFAM" id="SSF47598">
    <property type="entry name" value="Ribbon-helix-helix"/>
    <property type="match status" value="1"/>
</dbReference>
<dbReference type="InterPro" id="IPR010985">
    <property type="entry name" value="Ribbon_hlx_hlx"/>
</dbReference>
<feature type="region of interest" description="Disordered" evidence="3">
    <location>
        <begin position="61"/>
        <end position="84"/>
    </location>
</feature>
<reference evidence="4 5" key="1">
    <citation type="journal article" date="2019" name="Int. J. Syst. Evol. Microbiol.">
        <title>The Global Catalogue of Microorganisms (GCM) 10K type strain sequencing project: providing services to taxonomists for standard genome sequencing and annotation.</title>
        <authorList>
            <consortium name="The Broad Institute Genomics Platform"/>
            <consortium name="The Broad Institute Genome Sequencing Center for Infectious Disease"/>
            <person name="Wu L."/>
            <person name="Ma J."/>
        </authorList>
    </citation>
    <scope>NUCLEOTIDE SEQUENCE [LARGE SCALE GENOMIC DNA]</scope>
    <source>
        <strain evidence="4 5">JCM 3325</strain>
    </source>
</reference>
<dbReference type="InterPro" id="IPR014795">
    <property type="entry name" value="TacA_1-like"/>
</dbReference>
<gene>
    <name evidence="4" type="ORF">GCM10010191_91120</name>
</gene>
<dbReference type="RefSeq" id="WP_344598077.1">
    <property type="nucleotide sequence ID" value="NZ_BAAARW010000046.1"/>
</dbReference>
<keyword evidence="1" id="KW-1277">Toxin-antitoxin system</keyword>
<dbReference type="Pfam" id="PF08681">
    <property type="entry name" value="TacA1"/>
    <property type="match status" value="1"/>
</dbReference>
<evidence type="ECO:0000256" key="1">
    <source>
        <dbReference type="ARBA" id="ARBA00022649"/>
    </source>
</evidence>
<evidence type="ECO:0000313" key="4">
    <source>
        <dbReference type="EMBL" id="GAA2457185.1"/>
    </source>
</evidence>
<comment type="caution">
    <text evidence="4">The sequence shown here is derived from an EMBL/GenBank/DDBJ whole genome shotgun (WGS) entry which is preliminary data.</text>
</comment>
<evidence type="ECO:0000256" key="2">
    <source>
        <dbReference type="ARBA" id="ARBA00049988"/>
    </source>
</evidence>
<dbReference type="Gene3D" id="1.20.5.780">
    <property type="entry name" value="Single helix bin"/>
    <property type="match status" value="1"/>
</dbReference>
<evidence type="ECO:0000313" key="5">
    <source>
        <dbReference type="Proteomes" id="UP001501231"/>
    </source>
</evidence>
<comment type="similarity">
    <text evidence="2">Belongs to the TacA antitoxin family.</text>
</comment>
<accession>A0ABN3KEI0</accession>
<name>A0ABN3KEI0_9ACTN</name>
<evidence type="ECO:0000256" key="3">
    <source>
        <dbReference type="SAM" id="MobiDB-lite"/>
    </source>
</evidence>
<keyword evidence="5" id="KW-1185">Reference proteome</keyword>
<evidence type="ECO:0008006" key="6">
    <source>
        <dbReference type="Google" id="ProtNLM"/>
    </source>
</evidence>
<dbReference type="EMBL" id="BAAARW010000046">
    <property type="protein sequence ID" value="GAA2457185.1"/>
    <property type="molecule type" value="Genomic_DNA"/>
</dbReference>
<dbReference type="Proteomes" id="UP001501231">
    <property type="component" value="Unassembled WGS sequence"/>
</dbReference>
<proteinExistence type="inferred from homology"/>
<protein>
    <recommendedName>
        <fullName evidence="6">DUF1778 domain-containing protein</fullName>
    </recommendedName>
</protein>